<dbReference type="EMBL" id="CAJVPQ010000149">
    <property type="protein sequence ID" value="CAG8450922.1"/>
    <property type="molecule type" value="Genomic_DNA"/>
</dbReference>
<dbReference type="AlphaFoldDB" id="A0A9N8VH17"/>
<dbReference type="PROSITE" id="PS50053">
    <property type="entry name" value="UBIQUITIN_2"/>
    <property type="match status" value="1"/>
</dbReference>
<gene>
    <name evidence="2" type="ORF">FCALED_LOCUS1224</name>
</gene>
<accession>A0A9N8VH17</accession>
<evidence type="ECO:0000313" key="3">
    <source>
        <dbReference type="Proteomes" id="UP000789570"/>
    </source>
</evidence>
<name>A0A9N8VH17_9GLOM</name>
<evidence type="ECO:0000313" key="2">
    <source>
        <dbReference type="EMBL" id="CAG8450922.1"/>
    </source>
</evidence>
<dbReference type="OrthoDB" id="428577at2759"/>
<organism evidence="2 3">
    <name type="scientific">Funneliformis caledonium</name>
    <dbReference type="NCBI Taxonomy" id="1117310"/>
    <lineage>
        <taxon>Eukaryota</taxon>
        <taxon>Fungi</taxon>
        <taxon>Fungi incertae sedis</taxon>
        <taxon>Mucoromycota</taxon>
        <taxon>Glomeromycotina</taxon>
        <taxon>Glomeromycetes</taxon>
        <taxon>Glomerales</taxon>
        <taxon>Glomeraceae</taxon>
        <taxon>Funneliformis</taxon>
    </lineage>
</organism>
<dbReference type="InterPro" id="IPR000626">
    <property type="entry name" value="Ubiquitin-like_dom"/>
</dbReference>
<dbReference type="Proteomes" id="UP000789570">
    <property type="component" value="Unassembled WGS sequence"/>
</dbReference>
<dbReference type="Pfam" id="PF00240">
    <property type="entry name" value="ubiquitin"/>
    <property type="match status" value="1"/>
</dbReference>
<dbReference type="InterPro" id="IPR029071">
    <property type="entry name" value="Ubiquitin-like_domsf"/>
</dbReference>
<dbReference type="SUPFAM" id="SSF56399">
    <property type="entry name" value="ADP-ribosylation"/>
    <property type="match status" value="1"/>
</dbReference>
<dbReference type="SMART" id="SM00213">
    <property type="entry name" value="UBQ"/>
    <property type="match status" value="1"/>
</dbReference>
<dbReference type="CDD" id="cd17039">
    <property type="entry name" value="Ubl_ubiquitin_like"/>
    <property type="match status" value="1"/>
</dbReference>
<sequence length="333" mass="38373">MSLCSSFLGLYVFIEIEQWSQYKEYERTPKPFPSDSATVVASALTSITNSPVITYYEYLSRDENDTRLYEQLDFQIFYKAYLSGGIISSHHHHVDKNVPFDVHIETLTGVKWLVGNLTGKTTVQELKERIQEICFIPDTTSQRLIFNGRHLLNSKRLGAYNIGQDNVIYLEVRGSLDSIKFLNSDFLNLIHHLDEKSQKKLPGRCDWKRIPLTPSSTEKHSIYKTWPYSYHGTSTRKSRTIADDGLIHSKRSKLHKFTFGHGIYTTPDKNLASLYSHTFIFNGSKYLILLQNRVNPKTLVRLSRKGDGDYWVSPSDDDLKPYGLLIKKIGYCK</sequence>
<protein>
    <submittedName>
        <fullName evidence="2">6015_t:CDS:1</fullName>
    </submittedName>
</protein>
<dbReference type="PANTHER" id="PTHR36649:SF29">
    <property type="entry name" value="PARP CATALYTIC DOMAIN-CONTAINING PROTEIN-RELATED"/>
    <property type="match status" value="1"/>
</dbReference>
<dbReference type="PANTHER" id="PTHR36649">
    <property type="entry name" value="UBIQUITIN-LIKE DOMAIN-CONTAINING PROTEIN"/>
    <property type="match status" value="1"/>
</dbReference>
<comment type="caution">
    <text evidence="2">The sequence shown here is derived from an EMBL/GenBank/DDBJ whole genome shotgun (WGS) entry which is preliminary data.</text>
</comment>
<dbReference type="Gene3D" id="3.10.20.90">
    <property type="entry name" value="Phosphatidylinositol 3-kinase Catalytic Subunit, Chain A, domain 1"/>
    <property type="match status" value="1"/>
</dbReference>
<dbReference type="SUPFAM" id="SSF54236">
    <property type="entry name" value="Ubiquitin-like"/>
    <property type="match status" value="1"/>
</dbReference>
<reference evidence="2" key="1">
    <citation type="submission" date="2021-06" db="EMBL/GenBank/DDBJ databases">
        <authorList>
            <person name="Kallberg Y."/>
            <person name="Tangrot J."/>
            <person name="Rosling A."/>
        </authorList>
    </citation>
    <scope>NUCLEOTIDE SEQUENCE</scope>
    <source>
        <strain evidence="2">UK204</strain>
    </source>
</reference>
<keyword evidence="3" id="KW-1185">Reference proteome</keyword>
<feature type="domain" description="Ubiquitin-like" evidence="1">
    <location>
        <begin position="100"/>
        <end position="173"/>
    </location>
</feature>
<evidence type="ECO:0000259" key="1">
    <source>
        <dbReference type="PROSITE" id="PS50053"/>
    </source>
</evidence>
<proteinExistence type="predicted"/>